<evidence type="ECO:0000256" key="11">
    <source>
        <dbReference type="ARBA" id="ARBA00082544"/>
    </source>
</evidence>
<dbReference type="PRINTS" id="PR00080">
    <property type="entry name" value="SDRFAMILY"/>
</dbReference>
<protein>
    <recommendedName>
        <fullName evidence="10">Short-chain dehydrogenase/reductase 3</fullName>
    </recommendedName>
    <alternativeName>
        <fullName evidence="11">Retinal short-chain dehydrogenase/reductase 1</fullName>
    </alternativeName>
</protein>
<keyword evidence="7" id="KW-0443">Lipid metabolism</keyword>
<dbReference type="PANTHER" id="PTHR24322:SF736">
    <property type="entry name" value="RETINOL DEHYDROGENASE 10"/>
    <property type="match status" value="1"/>
</dbReference>
<gene>
    <name evidence="13" type="ORF">EDB81DRAFT_585451</name>
</gene>
<keyword evidence="4" id="KW-0521">NADP</keyword>
<proteinExistence type="inferred from homology"/>
<dbReference type="AlphaFoldDB" id="A0A9P9I7Z6"/>
<evidence type="ECO:0000256" key="6">
    <source>
        <dbReference type="ARBA" id="ARBA00023002"/>
    </source>
</evidence>
<dbReference type="InterPro" id="IPR036291">
    <property type="entry name" value="NAD(P)-bd_dom_sf"/>
</dbReference>
<evidence type="ECO:0000256" key="10">
    <source>
        <dbReference type="ARBA" id="ARBA00068717"/>
    </source>
</evidence>
<dbReference type="InterPro" id="IPR020904">
    <property type="entry name" value="Sc_DH/Rdtase_CS"/>
</dbReference>
<dbReference type="OrthoDB" id="10253736at2759"/>
<dbReference type="Proteomes" id="UP000738349">
    <property type="component" value="Unassembled WGS sequence"/>
</dbReference>
<evidence type="ECO:0000256" key="12">
    <source>
        <dbReference type="RuleBase" id="RU000363"/>
    </source>
</evidence>
<evidence type="ECO:0000256" key="2">
    <source>
        <dbReference type="ARBA" id="ARBA00006484"/>
    </source>
</evidence>
<evidence type="ECO:0000256" key="3">
    <source>
        <dbReference type="ARBA" id="ARBA00022692"/>
    </source>
</evidence>
<evidence type="ECO:0000256" key="5">
    <source>
        <dbReference type="ARBA" id="ARBA00022989"/>
    </source>
</evidence>
<dbReference type="PANTHER" id="PTHR24322">
    <property type="entry name" value="PKSB"/>
    <property type="match status" value="1"/>
</dbReference>
<evidence type="ECO:0000256" key="7">
    <source>
        <dbReference type="ARBA" id="ARBA00023098"/>
    </source>
</evidence>
<dbReference type="GO" id="GO:0052650">
    <property type="term" value="F:all-trans-retinol dehydrogenase (NADP+) activity"/>
    <property type="evidence" value="ECO:0007669"/>
    <property type="project" value="UniProtKB-ARBA"/>
</dbReference>
<evidence type="ECO:0000256" key="8">
    <source>
        <dbReference type="ARBA" id="ARBA00023136"/>
    </source>
</evidence>
<evidence type="ECO:0000313" key="13">
    <source>
        <dbReference type="EMBL" id="KAH7109955.1"/>
    </source>
</evidence>
<dbReference type="FunFam" id="3.40.50.720:FF:000131">
    <property type="entry name" value="Short-chain dehydrogenase/reductase 3"/>
    <property type="match status" value="1"/>
</dbReference>
<dbReference type="CDD" id="cd05339">
    <property type="entry name" value="17beta-HSDXI-like_SDR_c"/>
    <property type="match status" value="1"/>
</dbReference>
<feature type="non-terminal residue" evidence="13">
    <location>
        <position position="238"/>
    </location>
</feature>
<name>A0A9P9I7Z6_9HYPO</name>
<comment type="caution">
    <text evidence="13">The sequence shown here is derived from an EMBL/GenBank/DDBJ whole genome shotgun (WGS) entry which is preliminary data.</text>
</comment>
<evidence type="ECO:0000256" key="4">
    <source>
        <dbReference type="ARBA" id="ARBA00022857"/>
    </source>
</evidence>
<dbReference type="PROSITE" id="PS00061">
    <property type="entry name" value="ADH_SHORT"/>
    <property type="match status" value="1"/>
</dbReference>
<dbReference type="Pfam" id="PF00106">
    <property type="entry name" value="adh_short"/>
    <property type="match status" value="1"/>
</dbReference>
<accession>A0A9P9I7Z6</accession>
<feature type="non-terminal residue" evidence="13">
    <location>
        <position position="1"/>
    </location>
</feature>
<comment type="subcellular location">
    <subcellularLocation>
        <location evidence="1">Membrane</location>
        <topology evidence="1">Multi-pass membrane protein</topology>
    </subcellularLocation>
</comment>
<keyword evidence="6" id="KW-0560">Oxidoreductase</keyword>
<dbReference type="InterPro" id="IPR002347">
    <property type="entry name" value="SDR_fam"/>
</dbReference>
<organism evidence="13 14">
    <name type="scientific">Dactylonectria macrodidyma</name>
    <dbReference type="NCBI Taxonomy" id="307937"/>
    <lineage>
        <taxon>Eukaryota</taxon>
        <taxon>Fungi</taxon>
        <taxon>Dikarya</taxon>
        <taxon>Ascomycota</taxon>
        <taxon>Pezizomycotina</taxon>
        <taxon>Sordariomycetes</taxon>
        <taxon>Hypocreomycetidae</taxon>
        <taxon>Hypocreales</taxon>
        <taxon>Nectriaceae</taxon>
        <taxon>Dactylonectria</taxon>
    </lineage>
</organism>
<comment type="similarity">
    <text evidence="2 12">Belongs to the short-chain dehydrogenases/reductases (SDR) family.</text>
</comment>
<dbReference type="Gene3D" id="3.40.50.720">
    <property type="entry name" value="NAD(P)-binding Rossmann-like Domain"/>
    <property type="match status" value="1"/>
</dbReference>
<sequence length="238" mass="26583">LGELIVRKLAKKGIKVIAVDLLPPKSPFPENVAFHQLDVTSPSDIRRVAESIRQAVGEPTVLINNAGVAVFKPMLEETDEEIQRTFDINIVAHFWLAREFLPHMIRRNHGHVVTVASMASFVTVASNVDYSCSKAAALSFHEGLRQELKHRYKADRVRTSIVHPFWVRTAMLEEVLKRGAFRDPVLESDDVAEAIVGVVLKGKNRQLFMPCYGSLTAGLRGSPTWFQDAFRGARANVI</sequence>
<dbReference type="EMBL" id="JAGMUV010000048">
    <property type="protein sequence ID" value="KAH7109955.1"/>
    <property type="molecule type" value="Genomic_DNA"/>
</dbReference>
<comment type="function">
    <text evidence="9">Catalyzes the reduction of all-trans-retinal to all-trans-retinol in the presence of NADPH.</text>
</comment>
<reference evidence="13" key="1">
    <citation type="journal article" date="2021" name="Nat. Commun.">
        <title>Genetic determinants of endophytism in the Arabidopsis root mycobiome.</title>
        <authorList>
            <person name="Mesny F."/>
            <person name="Miyauchi S."/>
            <person name="Thiergart T."/>
            <person name="Pickel B."/>
            <person name="Atanasova L."/>
            <person name="Karlsson M."/>
            <person name="Huettel B."/>
            <person name="Barry K.W."/>
            <person name="Haridas S."/>
            <person name="Chen C."/>
            <person name="Bauer D."/>
            <person name="Andreopoulos W."/>
            <person name="Pangilinan J."/>
            <person name="LaButti K."/>
            <person name="Riley R."/>
            <person name="Lipzen A."/>
            <person name="Clum A."/>
            <person name="Drula E."/>
            <person name="Henrissat B."/>
            <person name="Kohler A."/>
            <person name="Grigoriev I.V."/>
            <person name="Martin F.M."/>
            <person name="Hacquard S."/>
        </authorList>
    </citation>
    <scope>NUCLEOTIDE SEQUENCE</scope>
    <source>
        <strain evidence="13">MPI-CAGE-AT-0147</strain>
    </source>
</reference>
<keyword evidence="8" id="KW-0472">Membrane</keyword>
<dbReference type="PRINTS" id="PR00081">
    <property type="entry name" value="GDHRDH"/>
</dbReference>
<keyword evidence="5" id="KW-1133">Transmembrane helix</keyword>
<evidence type="ECO:0000256" key="1">
    <source>
        <dbReference type="ARBA" id="ARBA00004141"/>
    </source>
</evidence>
<evidence type="ECO:0000256" key="9">
    <source>
        <dbReference type="ARBA" id="ARBA00059620"/>
    </source>
</evidence>
<dbReference type="SUPFAM" id="SSF51735">
    <property type="entry name" value="NAD(P)-binding Rossmann-fold domains"/>
    <property type="match status" value="1"/>
</dbReference>
<keyword evidence="14" id="KW-1185">Reference proteome</keyword>
<keyword evidence="3" id="KW-0812">Transmembrane</keyword>
<evidence type="ECO:0000313" key="14">
    <source>
        <dbReference type="Proteomes" id="UP000738349"/>
    </source>
</evidence>
<dbReference type="GO" id="GO:0016020">
    <property type="term" value="C:membrane"/>
    <property type="evidence" value="ECO:0007669"/>
    <property type="project" value="UniProtKB-SubCell"/>
</dbReference>